<dbReference type="InterPro" id="IPR032124">
    <property type="entry name" value="Phage_F116_holin"/>
</dbReference>
<comment type="caution">
    <text evidence="2">The sequence shown here is derived from an EMBL/GenBank/DDBJ whole genome shotgun (WGS) entry which is preliminary data.</text>
</comment>
<dbReference type="PATRIC" id="fig|1217693.3.peg.1968"/>
<dbReference type="Proteomes" id="UP000013101">
    <property type="component" value="Unassembled WGS sequence"/>
</dbReference>
<dbReference type="AlphaFoldDB" id="N9P1U8"/>
<gene>
    <name evidence="2" type="ORF">F897_02039</name>
</gene>
<proteinExistence type="predicted"/>
<keyword evidence="1" id="KW-0812">Transmembrane</keyword>
<accession>N9P1U8</accession>
<dbReference type="EMBL" id="APRS01000012">
    <property type="protein sequence ID" value="ENX08887.1"/>
    <property type="molecule type" value="Genomic_DNA"/>
</dbReference>
<dbReference type="RefSeq" id="WP_005235536.1">
    <property type="nucleotide sequence ID" value="NZ_CP083658.1"/>
</dbReference>
<evidence type="ECO:0000256" key="1">
    <source>
        <dbReference type="SAM" id="Phobius"/>
    </source>
</evidence>
<evidence type="ECO:0008006" key="4">
    <source>
        <dbReference type="Google" id="ProtNLM"/>
    </source>
</evidence>
<sequence length="89" mass="9630">MSKIGGGMSDQKSAVMEMAATVSSAASKTTYAGAASGFVAYLASIDVLAWLGIAIALGGFAVNWYYKRLENKRADEIHQLRIKQWREEA</sequence>
<name>N9P1U8_9GAMM</name>
<organism evidence="2 3">
    <name type="scientific">Acinetobacter variabilis</name>
    <dbReference type="NCBI Taxonomy" id="70346"/>
    <lineage>
        <taxon>Bacteria</taxon>
        <taxon>Pseudomonadati</taxon>
        <taxon>Pseudomonadota</taxon>
        <taxon>Gammaproteobacteria</taxon>
        <taxon>Moraxellales</taxon>
        <taxon>Moraxellaceae</taxon>
        <taxon>Acinetobacter</taxon>
    </lineage>
</organism>
<feature type="transmembrane region" description="Helical" evidence="1">
    <location>
        <begin position="47"/>
        <end position="66"/>
    </location>
</feature>
<reference evidence="2 3" key="1">
    <citation type="submission" date="2013-02" db="EMBL/GenBank/DDBJ databases">
        <title>The Genome Sequence of Acinetobacter sp. NIPH 2171.</title>
        <authorList>
            <consortium name="The Broad Institute Genome Sequencing Platform"/>
            <consortium name="The Broad Institute Genome Sequencing Center for Infectious Disease"/>
            <person name="Cerqueira G."/>
            <person name="Feldgarden M."/>
            <person name="Courvalin P."/>
            <person name="Perichon B."/>
            <person name="Grillot-Courvalin C."/>
            <person name="Clermont D."/>
            <person name="Rocha E."/>
            <person name="Yoon E.-J."/>
            <person name="Nemec A."/>
            <person name="Walker B."/>
            <person name="Young S.K."/>
            <person name="Zeng Q."/>
            <person name="Gargeya S."/>
            <person name="Fitzgerald M."/>
            <person name="Haas B."/>
            <person name="Abouelleil A."/>
            <person name="Alvarado L."/>
            <person name="Arachchi H.M."/>
            <person name="Berlin A.M."/>
            <person name="Chapman S.B."/>
            <person name="Dewar J."/>
            <person name="Goldberg J."/>
            <person name="Griggs A."/>
            <person name="Gujja S."/>
            <person name="Hansen M."/>
            <person name="Howarth C."/>
            <person name="Imamovic A."/>
            <person name="Larimer J."/>
            <person name="McCowan C."/>
            <person name="Murphy C."/>
            <person name="Neiman D."/>
            <person name="Pearson M."/>
            <person name="Priest M."/>
            <person name="Roberts A."/>
            <person name="Saif S."/>
            <person name="Shea T."/>
            <person name="Sisk P."/>
            <person name="Sykes S."/>
            <person name="Wortman J."/>
            <person name="Nusbaum C."/>
            <person name="Birren B."/>
        </authorList>
    </citation>
    <scope>NUCLEOTIDE SEQUENCE [LARGE SCALE GENOMIC DNA]</scope>
    <source>
        <strain evidence="2 3">NIPH 2171</strain>
    </source>
</reference>
<dbReference type="HOGENOM" id="CLU_175557_2_0_6"/>
<dbReference type="Pfam" id="PF16082">
    <property type="entry name" value="Phage_holin_2_4"/>
    <property type="match status" value="1"/>
</dbReference>
<keyword evidence="1" id="KW-0472">Membrane</keyword>
<evidence type="ECO:0000313" key="3">
    <source>
        <dbReference type="Proteomes" id="UP000013101"/>
    </source>
</evidence>
<evidence type="ECO:0000313" key="2">
    <source>
        <dbReference type="EMBL" id="ENX08887.1"/>
    </source>
</evidence>
<protein>
    <recommendedName>
        <fullName evidence="4">Holin</fullName>
    </recommendedName>
</protein>
<keyword evidence="1" id="KW-1133">Transmembrane helix</keyword>
<dbReference type="STRING" id="70346.F897_02039"/>